<dbReference type="Gene3D" id="3.30.9.90">
    <property type="match status" value="1"/>
</dbReference>
<protein>
    <recommendedName>
        <fullName evidence="5">Electron transfer flavoprotein-ubiquinone oxidoreductase</fullName>
        <shortName evidence="5">ETF-QO</shortName>
        <ecNumber evidence="5">1.5.5.1</ecNumber>
    </recommendedName>
</protein>
<gene>
    <name evidence="7" type="ORF">FGIG_05313</name>
</gene>
<dbReference type="InterPro" id="IPR036188">
    <property type="entry name" value="FAD/NAD-bd_sf"/>
</dbReference>
<evidence type="ECO:0000313" key="7">
    <source>
        <dbReference type="EMBL" id="TPP40893.1"/>
    </source>
</evidence>
<dbReference type="PANTHER" id="PTHR10617:SF107">
    <property type="entry name" value="ELECTRON TRANSFER FLAVOPROTEIN-UBIQUINONE OXIDOREDUCTASE, MITOCHONDRIAL"/>
    <property type="match status" value="1"/>
</dbReference>
<dbReference type="PANTHER" id="PTHR10617">
    <property type="entry name" value="ELECTRON TRANSFER FLAVOPROTEIN-UBIQUINONE OXIDOREDUCTASE"/>
    <property type="match status" value="1"/>
</dbReference>
<evidence type="ECO:0000256" key="2">
    <source>
        <dbReference type="ARBA" id="ARBA00022630"/>
    </source>
</evidence>
<evidence type="ECO:0000313" key="8">
    <source>
        <dbReference type="Proteomes" id="UP000316759"/>
    </source>
</evidence>
<dbReference type="GO" id="GO:0005743">
    <property type="term" value="C:mitochondrial inner membrane"/>
    <property type="evidence" value="ECO:0007669"/>
    <property type="project" value="TreeGrafter"/>
</dbReference>
<dbReference type="PRINTS" id="PR00411">
    <property type="entry name" value="PNDRDTASEI"/>
</dbReference>
<evidence type="ECO:0000256" key="3">
    <source>
        <dbReference type="ARBA" id="ARBA00022827"/>
    </source>
</evidence>
<dbReference type="Gene3D" id="3.50.50.60">
    <property type="entry name" value="FAD/NAD(P)-binding domain"/>
    <property type="match status" value="1"/>
</dbReference>
<dbReference type="AlphaFoldDB" id="A0A504WYE6"/>
<dbReference type="InterPro" id="IPR040156">
    <property type="entry name" value="ETF-QO"/>
</dbReference>
<comment type="function">
    <text evidence="5">Accepts electrons from ETF and reduces ubiquinone.</text>
</comment>
<comment type="caution">
    <text evidence="7">The sequence shown here is derived from an EMBL/GenBank/DDBJ whole genome shotgun (WGS) entry which is preliminary data.</text>
</comment>
<dbReference type="EMBL" id="SUNJ01015743">
    <property type="protein sequence ID" value="TPP40893.1"/>
    <property type="molecule type" value="Genomic_DNA"/>
</dbReference>
<dbReference type="Pfam" id="PF13450">
    <property type="entry name" value="NAD_binding_8"/>
    <property type="match status" value="1"/>
</dbReference>
<comment type="cofactor">
    <cofactor evidence="5">
        <name>[4Fe-4S] cluster</name>
        <dbReference type="ChEBI" id="CHEBI:49883"/>
    </cofactor>
    <text evidence="5">Binds 1 [4Fe-4S] cluster.</text>
</comment>
<dbReference type="OrthoDB" id="437331at2759"/>
<keyword evidence="8" id="KW-1185">Reference proteome</keyword>
<reference evidence="7 8" key="1">
    <citation type="submission" date="2019-04" db="EMBL/GenBank/DDBJ databases">
        <title>Annotation for the trematode Fasciola gigantica.</title>
        <authorList>
            <person name="Choi Y.-J."/>
        </authorList>
    </citation>
    <scope>NUCLEOTIDE SEQUENCE [LARGE SCALE GENOMIC DNA]</scope>
    <source>
        <strain evidence="7">Uganda_cow_1</strain>
    </source>
</reference>
<keyword evidence="5" id="KW-0813">Transport</keyword>
<comment type="cofactor">
    <cofactor evidence="1 5">
        <name>FAD</name>
        <dbReference type="ChEBI" id="CHEBI:57692"/>
    </cofactor>
</comment>
<dbReference type="SUPFAM" id="SSF54373">
    <property type="entry name" value="FAD-linked reductases, C-terminal domain"/>
    <property type="match status" value="1"/>
</dbReference>
<keyword evidence="4 5" id="KW-0560">Oxidoreductase</keyword>
<name>A0A504WYE6_FASGI</name>
<evidence type="ECO:0000256" key="4">
    <source>
        <dbReference type="ARBA" id="ARBA00023002"/>
    </source>
</evidence>
<evidence type="ECO:0000256" key="1">
    <source>
        <dbReference type="ARBA" id="ARBA00001974"/>
    </source>
</evidence>
<dbReference type="Pfam" id="PF21162">
    <property type="entry name" value="ETFQO_UQ-bd"/>
    <property type="match status" value="1"/>
</dbReference>
<dbReference type="GO" id="GO:0051539">
    <property type="term" value="F:4 iron, 4 sulfur cluster binding"/>
    <property type="evidence" value="ECO:0007669"/>
    <property type="project" value="UniProtKB-UniRule"/>
</dbReference>
<accession>A0A504WYE6</accession>
<keyword evidence="5" id="KW-0408">Iron</keyword>
<dbReference type="STRING" id="46835.A0A504WYE6"/>
<evidence type="ECO:0000259" key="6">
    <source>
        <dbReference type="Pfam" id="PF21162"/>
    </source>
</evidence>
<dbReference type="InterPro" id="IPR049398">
    <property type="entry name" value="ETF-QO/FixC_UQ-bd"/>
</dbReference>
<dbReference type="GO" id="GO:0046872">
    <property type="term" value="F:metal ion binding"/>
    <property type="evidence" value="ECO:0007669"/>
    <property type="project" value="UniProtKB-KW"/>
</dbReference>
<dbReference type="GO" id="GO:0004174">
    <property type="term" value="F:electron-transferring-flavoprotein dehydrogenase activity"/>
    <property type="evidence" value="ECO:0007669"/>
    <property type="project" value="UniProtKB-UniRule"/>
</dbReference>
<keyword evidence="3 5" id="KW-0274">FAD</keyword>
<keyword evidence="5" id="KW-0411">Iron-sulfur</keyword>
<dbReference type="Proteomes" id="UP000316759">
    <property type="component" value="Unassembled WGS sequence"/>
</dbReference>
<sequence>MQMRWLSNAMKTRTQLISYRSYATTTHFSIHARDKDSRWSGIDMTRPSDEADVVIVGGGPSGLAAACRLRQLSRKYGVNLRVVVLEKASQIGGHILSGACIEPGALTELIPDWRDRGAPLHTPVKSDAFYVLTRNSKIRVPLIPGLPMRNHGNYIVRLGNLVRWLGEQAEDLGAEVYSGVAASEVREFSLNLLKVIFDGNRIIGVGTNDMGIHKDGSPKQSFERGMEFKTRQVLFAEGCRGSLTKGVLRHFDLAHSCEQQTYGIGFKELWQVHETKWNPGKVEHGIGWPLGNHVYGGFFVYHINEDSPLVAVGMVMGLDYKNPYLNPFREFQRLKHHPHFADLLTGGKRIAYGARTVNEGGLQSVPRLTVPGGLLIGCSAGFLNVPKIKGVHNAIRSGRIAAEAVFESLKSSTKDESIEVTAYTDALKSSPVWKELSQVRNIRPSFHATRIGMAGVMMYTGSLWYALRGREPWTFSHGCKCVFLSLSD</sequence>
<comment type="catalytic activity">
    <reaction evidence="5">
        <text>a ubiquinone + reduced [electron-transfer flavoprotein] = a ubiquinol + oxidized [electron-transfer flavoprotein] + H(+)</text>
        <dbReference type="Rhea" id="RHEA:24052"/>
        <dbReference type="Rhea" id="RHEA-COMP:9565"/>
        <dbReference type="Rhea" id="RHEA-COMP:9566"/>
        <dbReference type="Rhea" id="RHEA-COMP:10685"/>
        <dbReference type="Rhea" id="RHEA-COMP:10686"/>
        <dbReference type="ChEBI" id="CHEBI:15378"/>
        <dbReference type="ChEBI" id="CHEBI:16389"/>
        <dbReference type="ChEBI" id="CHEBI:17976"/>
        <dbReference type="ChEBI" id="CHEBI:57692"/>
        <dbReference type="ChEBI" id="CHEBI:58307"/>
        <dbReference type="EC" id="1.5.5.1"/>
    </reaction>
</comment>
<dbReference type="EC" id="1.5.5.1" evidence="5"/>
<evidence type="ECO:0000256" key="5">
    <source>
        <dbReference type="RuleBase" id="RU366068"/>
    </source>
</evidence>
<feature type="domain" description="ETF-QO/FixC ubiquinone-binding" evidence="6">
    <location>
        <begin position="262"/>
        <end position="357"/>
    </location>
</feature>
<keyword evidence="2 5" id="KW-0285">Flavoprotein</keyword>
<keyword evidence="5" id="KW-0249">Electron transport</keyword>
<keyword evidence="5 7" id="KW-0830">Ubiquinone</keyword>
<keyword evidence="5" id="KW-0479">Metal-binding</keyword>
<dbReference type="SUPFAM" id="SSF51905">
    <property type="entry name" value="FAD/NAD(P)-binding domain"/>
    <property type="match status" value="1"/>
</dbReference>
<proteinExistence type="predicted"/>
<organism evidence="7 8">
    <name type="scientific">Fasciola gigantica</name>
    <name type="common">Giant liver fluke</name>
    <dbReference type="NCBI Taxonomy" id="46835"/>
    <lineage>
        <taxon>Eukaryota</taxon>
        <taxon>Metazoa</taxon>
        <taxon>Spiralia</taxon>
        <taxon>Lophotrochozoa</taxon>
        <taxon>Platyhelminthes</taxon>
        <taxon>Trematoda</taxon>
        <taxon>Digenea</taxon>
        <taxon>Plagiorchiida</taxon>
        <taxon>Echinostomata</taxon>
        <taxon>Echinostomatoidea</taxon>
        <taxon>Fasciolidae</taxon>
        <taxon>Fasciola</taxon>
    </lineage>
</organism>